<accession>J9DBF5</accession>
<gene>
    <name evidence="1" type="ORF">EVA_01625</name>
</gene>
<evidence type="ECO:0000313" key="1">
    <source>
        <dbReference type="EMBL" id="EJX10241.1"/>
    </source>
</evidence>
<proteinExistence type="predicted"/>
<dbReference type="AlphaFoldDB" id="J9DBF5"/>
<name>J9DBF5_9ZZZZ</name>
<organism evidence="1">
    <name type="scientific">gut metagenome</name>
    <dbReference type="NCBI Taxonomy" id="749906"/>
    <lineage>
        <taxon>unclassified sequences</taxon>
        <taxon>metagenomes</taxon>
        <taxon>organismal metagenomes</taxon>
    </lineage>
</organism>
<reference evidence="1" key="1">
    <citation type="journal article" date="2012" name="PLoS ONE">
        <title>Gene sets for utilization of primary and secondary nutrition supplies in the distal gut of endangered iberian lynx.</title>
        <authorList>
            <person name="Alcaide M."/>
            <person name="Messina E."/>
            <person name="Richter M."/>
            <person name="Bargiela R."/>
            <person name="Peplies J."/>
            <person name="Huws S.A."/>
            <person name="Newbold C.J."/>
            <person name="Golyshin P.N."/>
            <person name="Simon M.A."/>
            <person name="Lopez G."/>
            <person name="Yakimov M.M."/>
            <person name="Ferrer M."/>
        </authorList>
    </citation>
    <scope>NUCLEOTIDE SEQUENCE</scope>
</reference>
<comment type="caution">
    <text evidence="1">The sequence shown here is derived from an EMBL/GenBank/DDBJ whole genome shotgun (WGS) entry which is preliminary data.</text>
</comment>
<dbReference type="EMBL" id="AMCI01000221">
    <property type="protein sequence ID" value="EJX10241.1"/>
    <property type="molecule type" value="Genomic_DNA"/>
</dbReference>
<protein>
    <submittedName>
        <fullName evidence="1">Uncharacterized protein</fullName>
    </submittedName>
</protein>
<sequence>MHFGHRLLTSWKASVRKILENKRFGIFSFSVSSEVWLPSLRLVYGRLSR</sequence>